<dbReference type="EMBL" id="LS423452">
    <property type="protein sequence ID" value="SPS05000.1"/>
    <property type="molecule type" value="Genomic_DNA"/>
</dbReference>
<dbReference type="InterPro" id="IPR003846">
    <property type="entry name" value="SelO"/>
</dbReference>
<comment type="catalytic activity">
    <reaction evidence="8">
        <text>L-seryl-[protein] + ATP = 3-O-(5'-adenylyl)-L-seryl-[protein] + diphosphate</text>
        <dbReference type="Rhea" id="RHEA:58120"/>
        <dbReference type="Rhea" id="RHEA-COMP:9863"/>
        <dbReference type="Rhea" id="RHEA-COMP:15073"/>
        <dbReference type="ChEBI" id="CHEBI:29999"/>
        <dbReference type="ChEBI" id="CHEBI:30616"/>
        <dbReference type="ChEBI" id="CHEBI:33019"/>
        <dbReference type="ChEBI" id="CHEBI:142516"/>
        <dbReference type="EC" id="2.7.7.108"/>
    </reaction>
</comment>
<comment type="function">
    <text evidence="8">Nucleotidyltransferase involved in the post-translational modification of proteins. It can catalyze the addition of adenosine monophosphate (AMP) or uridine monophosphate (UMP) to a protein, resulting in modifications known as AMPylation and UMPylation.</text>
</comment>
<evidence type="ECO:0000256" key="3">
    <source>
        <dbReference type="ARBA" id="ARBA00022695"/>
    </source>
</evidence>
<dbReference type="EC" id="2.7.7.-" evidence="8"/>
<feature type="binding site" evidence="8">
    <location>
        <position position="113"/>
    </location>
    <ligand>
        <name>ATP</name>
        <dbReference type="ChEBI" id="CHEBI:30616"/>
    </ligand>
</feature>
<comment type="catalytic activity">
    <reaction evidence="8">
        <text>L-seryl-[protein] + UTP = O-(5'-uridylyl)-L-seryl-[protein] + diphosphate</text>
        <dbReference type="Rhea" id="RHEA:64604"/>
        <dbReference type="Rhea" id="RHEA-COMP:9863"/>
        <dbReference type="Rhea" id="RHEA-COMP:16635"/>
        <dbReference type="ChEBI" id="CHEBI:29999"/>
        <dbReference type="ChEBI" id="CHEBI:33019"/>
        <dbReference type="ChEBI" id="CHEBI:46398"/>
        <dbReference type="ChEBI" id="CHEBI:156051"/>
    </reaction>
</comment>
<comment type="catalytic activity">
    <reaction evidence="8">
        <text>L-histidyl-[protein] + UTP = N(tele)-(5'-uridylyl)-L-histidyl-[protein] + diphosphate</text>
        <dbReference type="Rhea" id="RHEA:83891"/>
        <dbReference type="Rhea" id="RHEA-COMP:9745"/>
        <dbReference type="Rhea" id="RHEA-COMP:20239"/>
        <dbReference type="ChEBI" id="CHEBI:29979"/>
        <dbReference type="ChEBI" id="CHEBI:33019"/>
        <dbReference type="ChEBI" id="CHEBI:46398"/>
        <dbReference type="ChEBI" id="CHEBI:233474"/>
    </reaction>
</comment>
<dbReference type="GO" id="GO:0070733">
    <property type="term" value="F:AMPylase activity"/>
    <property type="evidence" value="ECO:0007669"/>
    <property type="project" value="UniProtKB-EC"/>
</dbReference>
<protein>
    <recommendedName>
        <fullName evidence="8">Protein nucleotidyltransferase YdiU</fullName>
        <ecNumber evidence="8">2.7.7.-</ecNumber>
    </recommendedName>
    <alternativeName>
        <fullName evidence="8">Protein adenylyltransferase YdiU</fullName>
        <ecNumber evidence="8">2.7.7.108</ecNumber>
    </alternativeName>
    <alternativeName>
        <fullName evidence="8">Protein uridylyltransferase YdiU</fullName>
        <ecNumber evidence="8">2.7.7.-</ecNumber>
    </alternativeName>
</protein>
<evidence type="ECO:0000256" key="4">
    <source>
        <dbReference type="ARBA" id="ARBA00022723"/>
    </source>
</evidence>
<dbReference type="AlphaFoldDB" id="A0A2X0QT92"/>
<feature type="binding site" evidence="8">
    <location>
        <position position="125"/>
    </location>
    <ligand>
        <name>ATP</name>
        <dbReference type="ChEBI" id="CHEBI:30616"/>
    </ligand>
</feature>
<keyword evidence="4 8" id="KW-0479">Metal-binding</keyword>
<comment type="cofactor">
    <cofactor evidence="8">
        <name>Mg(2+)</name>
        <dbReference type="ChEBI" id="CHEBI:18420"/>
    </cofactor>
    <cofactor evidence="8">
        <name>Mn(2+)</name>
        <dbReference type="ChEBI" id="CHEBI:29035"/>
    </cofactor>
</comment>
<keyword evidence="3 8" id="KW-0548">Nucleotidyltransferase</keyword>
<comment type="similarity">
    <text evidence="1 8">Belongs to the SELO family.</text>
</comment>
<reference evidence="9" key="1">
    <citation type="submission" date="2018-05" db="EMBL/GenBank/DDBJ databases">
        <authorList>
            <person name="Lanie J.A."/>
            <person name="Ng W.-L."/>
            <person name="Kazmierczak K.M."/>
            <person name="Andrzejewski T.M."/>
            <person name="Davidsen T.M."/>
            <person name="Wayne K.J."/>
            <person name="Tettelin H."/>
            <person name="Glass J.I."/>
            <person name="Rusch D."/>
            <person name="Podicherti R."/>
            <person name="Tsui H.-C.T."/>
            <person name="Winkler M.E."/>
        </authorList>
    </citation>
    <scope>NUCLEOTIDE SEQUENCE</scope>
    <source>
        <strain evidence="9">KNB</strain>
    </source>
</reference>
<feature type="binding site" evidence="8">
    <location>
        <position position="93"/>
    </location>
    <ligand>
        <name>ATP</name>
        <dbReference type="ChEBI" id="CHEBI:30616"/>
    </ligand>
</feature>
<accession>A0A2X0QT92</accession>
<feature type="binding site" evidence="8">
    <location>
        <position position="92"/>
    </location>
    <ligand>
        <name>ATP</name>
        <dbReference type="ChEBI" id="CHEBI:30616"/>
    </ligand>
</feature>
<evidence type="ECO:0000256" key="5">
    <source>
        <dbReference type="ARBA" id="ARBA00022741"/>
    </source>
</evidence>
<sequence>MKKLDQLNFDNTFCRLPGIFYRRQNPTPLPGSYLVSFNESAAKLIDLDAAEAKRADFSEYFIGNRLLPGSEPVSMLYAGHQFGYFVPQLGDGRAILLGEIKNRAGEYWDLQLKGAGITPFSRDGDGRAVLRSSIREYLCSEAMHALGIPTSRALCIVGSDEQVYRETIESAAVVTRLSPSHVRFGSFEVFAYRGQHEPIAILADYIIEKHFPDIGNSPDKYLRFLNEVIVRTAMLMAKWQAVGFSHGVMNTDNMSVLGLTIDYGPFGFMETYDPEFVCNHSDHGGRYAFDRQPQVGLWNLACLAQALTPIIPVEQAQEALENYEPEFFRHYNELMGKKLGFTRPAQEDASLVNRLLEMMRASKLDYTNLFRSLGLFRTAPDEKNTVLRDQFLDRSAFDAWADAYRSRLQSEPEIDEERKVRMDRVNPKYILRNSMAQTAIVLAQQEGDFSEVDRLLALLGRPFDEQPEMEEYAAPAPDWARNVVVSCSS</sequence>
<evidence type="ECO:0000313" key="9">
    <source>
        <dbReference type="EMBL" id="SPS05000.1"/>
    </source>
</evidence>
<evidence type="ECO:0000256" key="1">
    <source>
        <dbReference type="ARBA" id="ARBA00009747"/>
    </source>
</evidence>
<feature type="binding site" evidence="8">
    <location>
        <position position="253"/>
    </location>
    <ligand>
        <name>Mg(2+)</name>
        <dbReference type="ChEBI" id="CHEBI:18420"/>
    </ligand>
</feature>
<keyword evidence="5 8" id="KW-0547">Nucleotide-binding</keyword>
<name>A0A2X0QT92_9PROT</name>
<dbReference type="GO" id="GO:0030145">
    <property type="term" value="F:manganese ion binding"/>
    <property type="evidence" value="ECO:0007669"/>
    <property type="project" value="UniProtKB-UniRule"/>
</dbReference>
<organism evidence="9">
    <name type="scientific">Candidatus Nitrotoga fabula</name>
    <dbReference type="NCBI Taxonomy" id="2182327"/>
    <lineage>
        <taxon>Bacteria</taxon>
        <taxon>Pseudomonadati</taxon>
        <taxon>Pseudomonadota</taxon>
        <taxon>Betaproteobacteria</taxon>
        <taxon>Nitrosomonadales</taxon>
        <taxon>Gallionellaceae</taxon>
        <taxon>Candidatus Nitrotoga</taxon>
    </lineage>
</organism>
<keyword evidence="2 8" id="KW-0808">Transferase</keyword>
<dbReference type="GO" id="GO:0005524">
    <property type="term" value="F:ATP binding"/>
    <property type="evidence" value="ECO:0007669"/>
    <property type="project" value="UniProtKB-UniRule"/>
</dbReference>
<dbReference type="GO" id="GO:0000287">
    <property type="term" value="F:magnesium ion binding"/>
    <property type="evidence" value="ECO:0007669"/>
    <property type="project" value="UniProtKB-UniRule"/>
</dbReference>
<keyword evidence="8" id="KW-0464">Manganese</keyword>
<comment type="catalytic activity">
    <reaction evidence="8">
        <text>L-tyrosyl-[protein] + ATP = O-(5'-adenylyl)-L-tyrosyl-[protein] + diphosphate</text>
        <dbReference type="Rhea" id="RHEA:54288"/>
        <dbReference type="Rhea" id="RHEA-COMP:10136"/>
        <dbReference type="Rhea" id="RHEA-COMP:13846"/>
        <dbReference type="ChEBI" id="CHEBI:30616"/>
        <dbReference type="ChEBI" id="CHEBI:33019"/>
        <dbReference type="ChEBI" id="CHEBI:46858"/>
        <dbReference type="ChEBI" id="CHEBI:83624"/>
        <dbReference type="EC" id="2.7.7.108"/>
    </reaction>
</comment>
<feature type="binding site" evidence="8">
    <location>
        <position position="90"/>
    </location>
    <ligand>
        <name>ATP</name>
        <dbReference type="ChEBI" id="CHEBI:30616"/>
    </ligand>
</feature>
<evidence type="ECO:0000256" key="6">
    <source>
        <dbReference type="ARBA" id="ARBA00022840"/>
    </source>
</evidence>
<feature type="binding site" evidence="8">
    <location>
        <position position="126"/>
    </location>
    <ligand>
        <name>ATP</name>
        <dbReference type="ChEBI" id="CHEBI:30616"/>
    </ligand>
</feature>
<feature type="binding site" evidence="8">
    <location>
        <position position="262"/>
    </location>
    <ligand>
        <name>ATP</name>
        <dbReference type="ChEBI" id="CHEBI:30616"/>
    </ligand>
</feature>
<evidence type="ECO:0000256" key="2">
    <source>
        <dbReference type="ARBA" id="ARBA00022679"/>
    </source>
</evidence>
<keyword evidence="6 8" id="KW-0067">ATP-binding</keyword>
<dbReference type="PANTHER" id="PTHR12153">
    <property type="entry name" value="SELENOPROTEIN O"/>
    <property type="match status" value="1"/>
</dbReference>
<dbReference type="HAMAP" id="MF_00692">
    <property type="entry name" value="SelO"/>
    <property type="match status" value="1"/>
</dbReference>
<dbReference type="Pfam" id="PF02696">
    <property type="entry name" value="SelO"/>
    <property type="match status" value="1"/>
</dbReference>
<dbReference type="EC" id="2.7.7.108" evidence="8"/>
<dbReference type="NCBIfam" id="NF000658">
    <property type="entry name" value="PRK00029.1"/>
    <property type="match status" value="1"/>
</dbReference>
<comment type="catalytic activity">
    <reaction evidence="8">
        <text>L-tyrosyl-[protein] + UTP = O-(5'-uridylyl)-L-tyrosyl-[protein] + diphosphate</text>
        <dbReference type="Rhea" id="RHEA:83887"/>
        <dbReference type="Rhea" id="RHEA-COMP:10136"/>
        <dbReference type="Rhea" id="RHEA-COMP:20238"/>
        <dbReference type="ChEBI" id="CHEBI:33019"/>
        <dbReference type="ChEBI" id="CHEBI:46398"/>
        <dbReference type="ChEBI" id="CHEBI:46858"/>
        <dbReference type="ChEBI" id="CHEBI:90602"/>
    </reaction>
</comment>
<proteinExistence type="inferred from homology"/>
<keyword evidence="7 8" id="KW-0460">Magnesium</keyword>
<gene>
    <name evidence="8" type="primary">ydiU</name>
    <name evidence="8" type="synonym">selO</name>
    <name evidence="9" type="ORF">NITFAB_0589</name>
</gene>
<feature type="binding site" evidence="8">
    <location>
        <position position="176"/>
    </location>
    <ligand>
        <name>ATP</name>
        <dbReference type="ChEBI" id="CHEBI:30616"/>
    </ligand>
</feature>
<dbReference type="PANTHER" id="PTHR12153:SF15">
    <property type="entry name" value="PROTEIN ADENYLYLTRANSFERASE SELO, MITOCHONDRIAL"/>
    <property type="match status" value="1"/>
</dbReference>
<feature type="binding site" evidence="8">
    <location>
        <position position="262"/>
    </location>
    <ligand>
        <name>Mg(2+)</name>
        <dbReference type="ChEBI" id="CHEBI:18420"/>
    </ligand>
</feature>
<feature type="binding site" evidence="8">
    <location>
        <position position="183"/>
    </location>
    <ligand>
        <name>ATP</name>
        <dbReference type="ChEBI" id="CHEBI:30616"/>
    </ligand>
</feature>
<evidence type="ECO:0000256" key="8">
    <source>
        <dbReference type="HAMAP-Rule" id="MF_00692"/>
    </source>
</evidence>
<evidence type="ECO:0000256" key="7">
    <source>
        <dbReference type="ARBA" id="ARBA00022842"/>
    </source>
</evidence>
<feature type="active site" description="Proton acceptor" evidence="8">
    <location>
        <position position="252"/>
    </location>
</feature>
<comment type="catalytic activity">
    <reaction evidence="8">
        <text>L-threonyl-[protein] + ATP = 3-O-(5'-adenylyl)-L-threonyl-[protein] + diphosphate</text>
        <dbReference type="Rhea" id="RHEA:54292"/>
        <dbReference type="Rhea" id="RHEA-COMP:11060"/>
        <dbReference type="Rhea" id="RHEA-COMP:13847"/>
        <dbReference type="ChEBI" id="CHEBI:30013"/>
        <dbReference type="ChEBI" id="CHEBI:30616"/>
        <dbReference type="ChEBI" id="CHEBI:33019"/>
        <dbReference type="ChEBI" id="CHEBI:138113"/>
        <dbReference type="EC" id="2.7.7.108"/>
    </reaction>
</comment>